<dbReference type="GO" id="GO:0047443">
    <property type="term" value="F:4-hydroxy-4-methyl-2-oxoglutarate aldolase activity"/>
    <property type="evidence" value="ECO:0007669"/>
    <property type="project" value="UniProtKB-EC"/>
</dbReference>
<comment type="catalytic activity">
    <reaction evidence="11">
        <text>oxaloacetate + H(+) = pyruvate + CO2</text>
        <dbReference type="Rhea" id="RHEA:15641"/>
        <dbReference type="ChEBI" id="CHEBI:15361"/>
        <dbReference type="ChEBI" id="CHEBI:15378"/>
        <dbReference type="ChEBI" id="CHEBI:16452"/>
        <dbReference type="ChEBI" id="CHEBI:16526"/>
        <dbReference type="EC" id="4.1.1.112"/>
    </reaction>
</comment>
<dbReference type="Gene3D" id="3.50.30.40">
    <property type="entry name" value="Ribonuclease E inhibitor RraA/RraA-like"/>
    <property type="match status" value="1"/>
</dbReference>
<keyword evidence="14" id="KW-1185">Reference proteome</keyword>
<evidence type="ECO:0000256" key="9">
    <source>
        <dbReference type="ARBA" id="ARBA00030169"/>
    </source>
</evidence>
<dbReference type="AlphaFoldDB" id="A0A498CPU0"/>
<dbReference type="NCBIfam" id="NF006731">
    <property type="entry name" value="PRK09262.1"/>
    <property type="match status" value="1"/>
</dbReference>
<name>A0A498CPU0_9FIRM</name>
<evidence type="ECO:0000313" key="13">
    <source>
        <dbReference type="EMBL" id="RLL13774.1"/>
    </source>
</evidence>
<dbReference type="Proteomes" id="UP000276301">
    <property type="component" value="Unassembled WGS sequence"/>
</dbReference>
<evidence type="ECO:0000256" key="11">
    <source>
        <dbReference type="ARBA" id="ARBA00047973"/>
    </source>
</evidence>
<comment type="similarity">
    <text evidence="3">Belongs to the class II aldolase/RraA-like family.</text>
</comment>
<keyword evidence="12" id="KW-0460">Magnesium</keyword>
<dbReference type="InterPro" id="IPR036704">
    <property type="entry name" value="RraA/RraA-like_sf"/>
</dbReference>
<feature type="binding site" evidence="12">
    <location>
        <position position="129"/>
    </location>
    <ligand>
        <name>substrate</name>
    </ligand>
</feature>
<evidence type="ECO:0000313" key="14">
    <source>
        <dbReference type="Proteomes" id="UP000276301"/>
    </source>
</evidence>
<feature type="binding site" evidence="12">
    <location>
        <position position="130"/>
    </location>
    <ligand>
        <name>Mg(2+)</name>
        <dbReference type="ChEBI" id="CHEBI:18420"/>
    </ligand>
</feature>
<dbReference type="GO" id="GO:0046872">
    <property type="term" value="F:metal ion binding"/>
    <property type="evidence" value="ECO:0007669"/>
    <property type="project" value="UniProtKB-KW"/>
</dbReference>
<evidence type="ECO:0000256" key="10">
    <source>
        <dbReference type="ARBA" id="ARBA00032305"/>
    </source>
</evidence>
<evidence type="ECO:0000256" key="12">
    <source>
        <dbReference type="PIRSR" id="PIRSR605493-1"/>
    </source>
</evidence>
<comment type="subunit">
    <text evidence="4">Homotrimer.</text>
</comment>
<organism evidence="13 14">
    <name type="scientific">Anaerotruncus massiliensis</name>
    <name type="common">ex Liu et al. 2021</name>
    <dbReference type="NCBI Taxonomy" id="2321404"/>
    <lineage>
        <taxon>Bacteria</taxon>
        <taxon>Bacillati</taxon>
        <taxon>Bacillota</taxon>
        <taxon>Clostridia</taxon>
        <taxon>Eubacteriales</taxon>
        <taxon>Oscillospiraceae</taxon>
        <taxon>Anaerotruncus</taxon>
    </lineage>
</organism>
<dbReference type="EC" id="4.1.3.17" evidence="5"/>
<comment type="cofactor">
    <cofactor evidence="12">
        <name>Mg(2+)</name>
        <dbReference type="ChEBI" id="CHEBI:18420"/>
    </cofactor>
</comment>
<evidence type="ECO:0000256" key="8">
    <source>
        <dbReference type="ARBA" id="ARBA00025046"/>
    </source>
</evidence>
<evidence type="ECO:0000256" key="6">
    <source>
        <dbReference type="ARBA" id="ARBA00012947"/>
    </source>
</evidence>
<dbReference type="CDD" id="cd16841">
    <property type="entry name" value="RraA_family"/>
    <property type="match status" value="1"/>
</dbReference>
<comment type="caution">
    <text evidence="13">The sequence shown here is derived from an EMBL/GenBank/DDBJ whole genome shotgun (WGS) entry which is preliminary data.</text>
</comment>
<evidence type="ECO:0000256" key="5">
    <source>
        <dbReference type="ARBA" id="ARBA00012213"/>
    </source>
</evidence>
<evidence type="ECO:0000256" key="3">
    <source>
        <dbReference type="ARBA" id="ARBA00008621"/>
    </source>
</evidence>
<proteinExistence type="inferred from homology"/>
<dbReference type="Pfam" id="PF03737">
    <property type="entry name" value="RraA-like"/>
    <property type="match status" value="1"/>
</dbReference>
<reference evidence="13 14" key="1">
    <citation type="submission" date="2018-10" db="EMBL/GenBank/DDBJ databases">
        <title>Anaerotruncus faecis sp. nov., isolated from human feces.</title>
        <authorList>
            <person name="Wang Y.-J."/>
        </authorList>
    </citation>
    <scope>NUCLEOTIDE SEQUENCE [LARGE SCALE GENOMIC DNA]</scope>
    <source>
        <strain evidence="13 14">22A2-44</strain>
    </source>
</reference>
<evidence type="ECO:0000256" key="4">
    <source>
        <dbReference type="ARBA" id="ARBA00011233"/>
    </source>
</evidence>
<comment type="cofactor">
    <cofactor evidence="2">
        <name>a divalent metal cation</name>
        <dbReference type="ChEBI" id="CHEBI:60240"/>
    </cofactor>
</comment>
<dbReference type="PANTHER" id="PTHR33254">
    <property type="entry name" value="4-HYDROXY-4-METHYL-2-OXOGLUTARATE ALDOLASE 3-RELATED"/>
    <property type="match status" value="1"/>
</dbReference>
<evidence type="ECO:0000256" key="2">
    <source>
        <dbReference type="ARBA" id="ARBA00001968"/>
    </source>
</evidence>
<comment type="function">
    <text evidence="8">Catalyzes the aldol cleavage of 4-hydroxy-4-methyl-2-oxoglutarate (HMG) into 2 molecules of pyruvate. Also contains a secondary oxaloacetate (OAA) decarboxylase activity due to the common pyruvate enolate transition state formed following C-C bond cleavage in the retro-aldol and decarboxylation reactions.</text>
</comment>
<dbReference type="PANTHER" id="PTHR33254:SF16">
    <property type="entry name" value="BLR3842 PROTEIN"/>
    <property type="match status" value="1"/>
</dbReference>
<feature type="binding site" evidence="12">
    <location>
        <begin position="107"/>
        <end position="110"/>
    </location>
    <ligand>
        <name>substrate</name>
    </ligand>
</feature>
<dbReference type="EMBL" id="RCHT01000002">
    <property type="protein sequence ID" value="RLL13774.1"/>
    <property type="molecule type" value="Genomic_DNA"/>
</dbReference>
<comment type="catalytic activity">
    <reaction evidence="1">
        <text>4-hydroxy-4-methyl-2-oxoglutarate = 2 pyruvate</text>
        <dbReference type="Rhea" id="RHEA:22748"/>
        <dbReference type="ChEBI" id="CHEBI:15361"/>
        <dbReference type="ChEBI" id="CHEBI:58276"/>
        <dbReference type="EC" id="4.1.3.17"/>
    </reaction>
</comment>
<gene>
    <name evidence="13" type="ORF">D4A47_02470</name>
</gene>
<accession>A0A498CPU0</accession>
<sequence length="236" mass="25153">MTTKRIPRRVGYQLTHIRRDVPRCDPALLRAYEGQAAATVHEAMGRRGALDPAIKPLAADMTVCGRALTVRCHTGDNLMLVKAVSMAGPGDVIVADMGSAVASGPFGEVLAVECMARGVAGLVVSCTVRDSREIIRMGFPVFSAGLCVRGTAKATLGTINHPICIGGEIVRPGDLIVGDADGVVVVPLEEAPDILRLAEERTAKEAVVMDRLRAGESLFDIYGYQRVFDSLHCVEE</sequence>
<dbReference type="SUPFAM" id="SSF89562">
    <property type="entry name" value="RraA-like"/>
    <property type="match status" value="1"/>
</dbReference>
<protein>
    <recommendedName>
        <fullName evidence="7">Putative 4-hydroxy-4-methyl-2-oxoglutarate aldolase</fullName>
        <ecNumber evidence="6">4.1.1.112</ecNumber>
        <ecNumber evidence="5">4.1.3.17</ecNumber>
    </recommendedName>
    <alternativeName>
        <fullName evidence="10">Oxaloacetate decarboxylase</fullName>
    </alternativeName>
    <alternativeName>
        <fullName evidence="9">RraA-like protein</fullName>
    </alternativeName>
</protein>
<evidence type="ECO:0000256" key="1">
    <source>
        <dbReference type="ARBA" id="ARBA00001342"/>
    </source>
</evidence>
<keyword evidence="12" id="KW-0479">Metal-binding</keyword>
<dbReference type="InterPro" id="IPR005493">
    <property type="entry name" value="RraA/RraA-like"/>
</dbReference>
<evidence type="ECO:0000256" key="7">
    <source>
        <dbReference type="ARBA" id="ARBA00016549"/>
    </source>
</evidence>
<dbReference type="GO" id="GO:0008948">
    <property type="term" value="F:oxaloacetate decarboxylase activity"/>
    <property type="evidence" value="ECO:0007669"/>
    <property type="project" value="UniProtKB-EC"/>
</dbReference>
<dbReference type="EC" id="4.1.1.112" evidence="6"/>